<dbReference type="Proteomes" id="UP000696485">
    <property type="component" value="Unassembled WGS sequence"/>
</dbReference>
<sequence length="427" mass="48298">MLYDHHLTRLEHRRAIINCARYVSARVDEVLGAVIQEPDSTLTCTYSVSLGSYLTVVASGYEKNEDQIDVIPPPSQLTSSFQVMLWHRCMSDLIALYSSIQSRHVVNKKPVSGKSRSMPTLPTLQELTGHKHDHRGDRTAYPFCCSAHSLIFAQPTYKAAPIKIREIARRTVQVLRNVSLKSFWASDPAEDDPARRNIQPVVGSKLRFCHQEQQQDRLPKCPFLLKGLPRRQSDSDLETTKRRSQLRQLKKQAGGESRAAIEDRGRLDTLKKQELLSLCHMACGLFLTGDRDPETGPSLATLLRTGSPWNKGVWREGEWHKSPIADKKVYADDPFLPIHSSSSRGGHGHTTRSGRRIRSKLGGLLFLSKSRRGDDDESDKQGRWQQLCLAVIRFLAHEELSWGGNKRNVELSHLKTANHSDAWTYHS</sequence>
<evidence type="ECO:0000313" key="3">
    <source>
        <dbReference type="Proteomes" id="UP000696485"/>
    </source>
</evidence>
<name>A0A9P5STM6_9FUNG</name>
<feature type="region of interest" description="Disordered" evidence="1">
    <location>
        <begin position="232"/>
        <end position="261"/>
    </location>
</feature>
<keyword evidence="3" id="KW-1185">Reference proteome</keyword>
<evidence type="ECO:0000256" key="1">
    <source>
        <dbReference type="SAM" id="MobiDB-lite"/>
    </source>
</evidence>
<reference evidence="2" key="1">
    <citation type="journal article" date="2020" name="Fungal Divers.">
        <title>Resolving the Mortierellaceae phylogeny through synthesis of multi-gene phylogenetics and phylogenomics.</title>
        <authorList>
            <person name="Vandepol N."/>
            <person name="Liber J."/>
            <person name="Desiro A."/>
            <person name="Na H."/>
            <person name="Kennedy M."/>
            <person name="Barry K."/>
            <person name="Grigoriev I.V."/>
            <person name="Miller A.N."/>
            <person name="O'Donnell K."/>
            <person name="Stajich J.E."/>
            <person name="Bonito G."/>
        </authorList>
    </citation>
    <scope>NUCLEOTIDE SEQUENCE</scope>
    <source>
        <strain evidence="2">NVP1</strain>
    </source>
</reference>
<evidence type="ECO:0000313" key="2">
    <source>
        <dbReference type="EMBL" id="KAF9337558.1"/>
    </source>
</evidence>
<accession>A0A9P5STM6</accession>
<dbReference type="AlphaFoldDB" id="A0A9P5STM6"/>
<protein>
    <submittedName>
        <fullName evidence="2">Uncharacterized protein</fullName>
    </submittedName>
</protein>
<comment type="caution">
    <text evidence="2">The sequence shown here is derived from an EMBL/GenBank/DDBJ whole genome shotgun (WGS) entry which is preliminary data.</text>
</comment>
<organism evidence="2 3">
    <name type="scientific">Podila minutissima</name>
    <dbReference type="NCBI Taxonomy" id="64525"/>
    <lineage>
        <taxon>Eukaryota</taxon>
        <taxon>Fungi</taxon>
        <taxon>Fungi incertae sedis</taxon>
        <taxon>Mucoromycota</taxon>
        <taxon>Mortierellomycotina</taxon>
        <taxon>Mortierellomycetes</taxon>
        <taxon>Mortierellales</taxon>
        <taxon>Mortierellaceae</taxon>
        <taxon>Podila</taxon>
    </lineage>
</organism>
<proteinExistence type="predicted"/>
<dbReference type="EMBL" id="JAAAUY010000023">
    <property type="protein sequence ID" value="KAF9337558.1"/>
    <property type="molecule type" value="Genomic_DNA"/>
</dbReference>
<gene>
    <name evidence="2" type="ORF">BG006_004163</name>
</gene>
<feature type="compositionally biased region" description="Basic and acidic residues" evidence="1">
    <location>
        <begin position="232"/>
        <end position="241"/>
    </location>
</feature>